<dbReference type="InterPro" id="IPR018303">
    <property type="entry name" value="ATPase_P-typ_P_site"/>
</dbReference>
<feature type="domain" description="P-type ATPase C-terminal" evidence="10">
    <location>
        <begin position="990"/>
        <end position="1208"/>
    </location>
</feature>
<feature type="transmembrane region" description="Helical" evidence="7">
    <location>
        <begin position="47"/>
        <end position="70"/>
    </location>
</feature>
<dbReference type="GO" id="GO:0006890">
    <property type="term" value="P:retrograde vesicle-mediated transport, Golgi to endoplasmic reticulum"/>
    <property type="evidence" value="ECO:0007669"/>
    <property type="project" value="TreeGrafter"/>
</dbReference>
<keyword evidence="3" id="KW-0479">Metal-binding</keyword>
<dbReference type="InterPro" id="IPR032630">
    <property type="entry name" value="P_typ_ATPase_c"/>
</dbReference>
<dbReference type="PANTHER" id="PTHR24092:SF5">
    <property type="entry name" value="PHOSPHOLIPID-TRANSPORTING ATPASE"/>
    <property type="match status" value="1"/>
</dbReference>
<evidence type="ECO:0000259" key="9">
    <source>
        <dbReference type="Pfam" id="PF16209"/>
    </source>
</evidence>
<sequence>MGCCCCRPIEDEEEDITLRFRGLTVNYRGRKFLPNVIKTRTYNWISFPFIVLLLQFKPFFSQFFTVIALLQIFRALKVGLAFTYYLPLIFIFLVSIGRELYTELGCYRRDKVANSMLYQILSDDGIRTVRSDELRVGDVIYLAPGQNIPADILILHGTEPLYLKTTNLDGETDYKSRTACFDTTDIYSVDYKDILQKKLDSHILQYEPPSSQLYKFNGKFVLLSAPQDASMLPVMPISLANTAWMNCTLAKGSVTGLVIYTGKHVRIMLGRKKPKNKSGKIDIDINLYVKGLFVLCIFLAFVLTMAGSVYTLVTFLRWIIILNAIIPLAMKVSLEYGKFTMAGTISYDPEISGIRVQNSNLIEELGLINHIFSDKTGTLTKNDMWLHEVIGSNENMMDEYRTYMLHALMTCHNVELVTERCRSIKITAKTDVVQHSDQDSEDNQAKQPMSQRLDNHTVLEKEKVIDGIGEGVSLCFTDYTTNEHLLLNSYIGASPDEVAIIRGMHARGHILKEKTHNYVRYNSNTKDYEFELIHVFPFTSETRRMSVIVKDKDTQIVYLFAKGADTAIEVVSKPCRWMRNVVDQLATTGRRTLVYAYKVLSKEDLDAFQCAWMNAADDINSRQNKLDQAEENLLVNLDILCVTGIEDQLQDNVKDTIQSLKRAGIKFWMLTGDKIITSLSIAQACGILPNDVISKHTDFCSHVSEVENNMSQCVELDTQAEGVQPNIHVVDGDTSSSAMRLANVASTPITMFPLDPVLVTTTYMKDRSHSCLSPKGGQRSPLHHKINRTFLRHPLRKSGLRNKRLTNIKESAYVRKSQGVFFLTEELSLDRLLQTLHDLLTVVKTQKNIAIIIDGGALDTLLGTYPANYFYHYRIHPITGALLPLPLILKVWRCFVRFLYVYFTGKVKSGKGSLGPDAKIRELFAEVTCCAETVICCRCTPRQKALVSEIITTYSGKQSLGIGDGANDVPLIQLCAVGVGIAGKEGTQAANSADFVINEFQGLKKLLLWHGRNSYIGSAQMCQFIMQRGITQTLLQIWFSMLYYFVTLVIYTGVLLLGFATFFTMFPPFNYYINEDIDYKLIMQYPEIYRYTSSGRLISFKTFCLWLLASIVISFMIFMSLVCILPGDVIYTEFVILSFAALLINQLLLISFTSHRWSVILVITLVASYASFYVVQTIYPDIFPLSFFYSFSFTWKSLYIALSAALPIYIGSLLVKHLGVPPVIRKLRKLRAPADCACCTKKNGCTCTKSPIHYYSSTGTYYFNLTDKASNVLTCRYCSVRRSTC</sequence>
<feature type="transmembrane region" description="Helical" evidence="7">
    <location>
        <begin position="1041"/>
        <end position="1063"/>
    </location>
</feature>
<dbReference type="Gene3D" id="3.40.50.1000">
    <property type="entry name" value="HAD superfamily/HAD-like"/>
    <property type="match status" value="2"/>
</dbReference>
<dbReference type="Gene3D" id="3.40.1110.10">
    <property type="entry name" value="Calcium-transporting ATPase, cytoplasmic domain N"/>
    <property type="match status" value="1"/>
</dbReference>
<dbReference type="InterPro" id="IPR008250">
    <property type="entry name" value="ATPase_P-typ_transduc_dom_A_sf"/>
</dbReference>
<keyword evidence="5 7" id="KW-1133">Transmembrane helix</keyword>
<name>E1F2E1_GIAIA</name>
<dbReference type="InterPro" id="IPR036412">
    <property type="entry name" value="HAD-like_sf"/>
</dbReference>
<feature type="transmembrane region" description="Helical" evidence="7">
    <location>
        <begin position="1159"/>
        <end position="1179"/>
    </location>
</feature>
<dbReference type="EMBL" id="ACVC01000133">
    <property type="protein sequence ID" value="EFO63401.1"/>
    <property type="molecule type" value="Genomic_DNA"/>
</dbReference>
<gene>
    <name evidence="11" type="ORF">GLP15_1870</name>
</gene>
<dbReference type="SUPFAM" id="SSF81653">
    <property type="entry name" value="Calcium ATPase, transduction domain A"/>
    <property type="match status" value="1"/>
</dbReference>
<dbReference type="GO" id="GO:0005524">
    <property type="term" value="F:ATP binding"/>
    <property type="evidence" value="ECO:0007669"/>
    <property type="project" value="InterPro"/>
</dbReference>
<dbReference type="InterPro" id="IPR023298">
    <property type="entry name" value="ATPase_P-typ_TM_dom_sf"/>
</dbReference>
<dbReference type="GO" id="GO:0016887">
    <property type="term" value="F:ATP hydrolysis activity"/>
    <property type="evidence" value="ECO:0007669"/>
    <property type="project" value="InterPro"/>
</dbReference>
<dbReference type="Pfam" id="PF13246">
    <property type="entry name" value="Cation_ATPase"/>
    <property type="match status" value="1"/>
</dbReference>
<dbReference type="GO" id="GO:0140326">
    <property type="term" value="F:ATPase-coupled intramembrane lipid transporter activity"/>
    <property type="evidence" value="ECO:0007669"/>
    <property type="project" value="TreeGrafter"/>
</dbReference>
<keyword evidence="4" id="KW-0460">Magnesium</keyword>
<comment type="caution">
    <text evidence="11">The sequence shown here is derived from an EMBL/GenBank/DDBJ whole genome shotgun (WGS) entry which is preliminary data.</text>
</comment>
<dbReference type="InterPro" id="IPR059000">
    <property type="entry name" value="ATPase_P-type_domA"/>
</dbReference>
<dbReference type="PANTHER" id="PTHR24092">
    <property type="entry name" value="PROBABLE PHOSPHOLIPID-TRANSPORTING ATPASE"/>
    <property type="match status" value="1"/>
</dbReference>
<dbReference type="VEuPathDB" id="GiardiaDB:GLP15_1870"/>
<dbReference type="GO" id="GO:0045332">
    <property type="term" value="P:phospholipid translocation"/>
    <property type="evidence" value="ECO:0007669"/>
    <property type="project" value="TreeGrafter"/>
</dbReference>
<evidence type="ECO:0000259" key="10">
    <source>
        <dbReference type="Pfam" id="PF16212"/>
    </source>
</evidence>
<dbReference type="GO" id="GO:0046872">
    <property type="term" value="F:metal ion binding"/>
    <property type="evidence" value="ECO:0007669"/>
    <property type="project" value="UniProtKB-KW"/>
</dbReference>
<keyword evidence="2 7" id="KW-0812">Transmembrane</keyword>
<feature type="transmembrane region" description="Helical" evidence="7">
    <location>
        <begin position="1134"/>
        <end position="1152"/>
    </location>
</feature>
<dbReference type="SUPFAM" id="SSF81665">
    <property type="entry name" value="Calcium ATPase, transmembrane domain M"/>
    <property type="match status" value="1"/>
</dbReference>
<keyword evidence="6 7" id="KW-0472">Membrane</keyword>
<dbReference type="PRINTS" id="PR00119">
    <property type="entry name" value="CATATPASE"/>
</dbReference>
<feature type="domain" description="P-type ATPase N-terminal" evidence="9">
    <location>
        <begin position="29"/>
        <end position="83"/>
    </location>
</feature>
<dbReference type="GO" id="GO:0005768">
    <property type="term" value="C:endosome"/>
    <property type="evidence" value="ECO:0007669"/>
    <property type="project" value="TreeGrafter"/>
</dbReference>
<evidence type="ECO:0000313" key="12">
    <source>
        <dbReference type="Proteomes" id="UP000008974"/>
    </source>
</evidence>
<dbReference type="OrthoDB" id="377733at2759"/>
<dbReference type="InterPro" id="IPR001757">
    <property type="entry name" value="P_typ_ATPase"/>
</dbReference>
<evidence type="ECO:0000313" key="11">
    <source>
        <dbReference type="EMBL" id="EFO63401.1"/>
    </source>
</evidence>
<dbReference type="Proteomes" id="UP000008974">
    <property type="component" value="Unassembled WGS sequence"/>
</dbReference>
<dbReference type="GO" id="GO:0005886">
    <property type="term" value="C:plasma membrane"/>
    <property type="evidence" value="ECO:0007669"/>
    <property type="project" value="TreeGrafter"/>
</dbReference>
<dbReference type="SUPFAM" id="SSF56784">
    <property type="entry name" value="HAD-like"/>
    <property type="match status" value="1"/>
</dbReference>
<accession>E1F2E1</accession>
<dbReference type="InterPro" id="IPR023214">
    <property type="entry name" value="HAD_sf"/>
</dbReference>
<dbReference type="InterPro" id="IPR032631">
    <property type="entry name" value="P-type_ATPase_N"/>
</dbReference>
<evidence type="ECO:0000256" key="7">
    <source>
        <dbReference type="SAM" id="Phobius"/>
    </source>
</evidence>
<dbReference type="GO" id="GO:0006897">
    <property type="term" value="P:endocytosis"/>
    <property type="evidence" value="ECO:0007669"/>
    <property type="project" value="TreeGrafter"/>
</dbReference>
<dbReference type="Pfam" id="PF00122">
    <property type="entry name" value="E1-E2_ATPase"/>
    <property type="match status" value="1"/>
</dbReference>
<evidence type="ECO:0000256" key="4">
    <source>
        <dbReference type="ARBA" id="ARBA00022842"/>
    </source>
</evidence>
<comment type="subcellular location">
    <subcellularLocation>
        <location evidence="1">Membrane</location>
        <topology evidence="1">Multi-pass membrane protein</topology>
    </subcellularLocation>
</comment>
<dbReference type="OMA" id="LANTAWM"/>
<evidence type="ECO:0000256" key="6">
    <source>
        <dbReference type="ARBA" id="ARBA00023136"/>
    </source>
</evidence>
<dbReference type="STRING" id="658858.E1F2E1"/>
<dbReference type="InterPro" id="IPR023299">
    <property type="entry name" value="ATPase_P-typ_cyto_dom_N"/>
</dbReference>
<feature type="domain" description="P-type ATPase A" evidence="8">
    <location>
        <begin position="120"/>
        <end position="176"/>
    </location>
</feature>
<evidence type="ECO:0000256" key="2">
    <source>
        <dbReference type="ARBA" id="ARBA00022692"/>
    </source>
</evidence>
<proteinExistence type="predicted"/>
<dbReference type="GO" id="GO:0005802">
    <property type="term" value="C:trans-Golgi network"/>
    <property type="evidence" value="ECO:0007669"/>
    <property type="project" value="TreeGrafter"/>
</dbReference>
<dbReference type="NCBIfam" id="TIGR01494">
    <property type="entry name" value="ATPase_P-type"/>
    <property type="match status" value="2"/>
</dbReference>
<dbReference type="PROSITE" id="PS00154">
    <property type="entry name" value="ATPASE_E1_E2"/>
    <property type="match status" value="1"/>
</dbReference>
<evidence type="ECO:0000256" key="5">
    <source>
        <dbReference type="ARBA" id="ARBA00022989"/>
    </source>
</evidence>
<dbReference type="SUPFAM" id="SSF81660">
    <property type="entry name" value="Metal cation-transporting ATPase, ATP-binding domain N"/>
    <property type="match status" value="1"/>
</dbReference>
<dbReference type="Gene3D" id="2.70.150.10">
    <property type="entry name" value="Calcium-transporting ATPase, cytoplasmic transduction domain A"/>
    <property type="match status" value="1"/>
</dbReference>
<reference evidence="11 12" key="1">
    <citation type="journal article" date="2010" name="BMC Genomics">
        <title>Genome analysis and comparative genomics of a Giardia intestinalis assemblage E isolate.</title>
        <authorList>
            <person name="Jerlstrom-Hultqvist J."/>
            <person name="Franzen O."/>
            <person name="Ankarklev J."/>
            <person name="Xu F."/>
            <person name="Nohynkova E."/>
            <person name="Andersson J.O."/>
            <person name="Svard S.G."/>
            <person name="Andersson B."/>
        </authorList>
    </citation>
    <scope>NUCLEOTIDE SEQUENCE [LARGE SCALE GENOMIC DNA]</scope>
    <source>
        <strain evidence="11 12">P15</strain>
    </source>
</reference>
<evidence type="ECO:0000256" key="1">
    <source>
        <dbReference type="ARBA" id="ARBA00004141"/>
    </source>
</evidence>
<feature type="transmembrane region" description="Helical" evidence="7">
    <location>
        <begin position="287"/>
        <end position="309"/>
    </location>
</feature>
<feature type="transmembrane region" description="Helical" evidence="7">
    <location>
        <begin position="1199"/>
        <end position="1219"/>
    </location>
</feature>
<evidence type="ECO:0000256" key="3">
    <source>
        <dbReference type="ARBA" id="ARBA00022723"/>
    </source>
</evidence>
<organism evidence="11 12">
    <name type="scientific">Giardia intestinalis (strain P15)</name>
    <name type="common">Giardia lamblia</name>
    <dbReference type="NCBI Taxonomy" id="658858"/>
    <lineage>
        <taxon>Eukaryota</taxon>
        <taxon>Metamonada</taxon>
        <taxon>Diplomonadida</taxon>
        <taxon>Hexamitidae</taxon>
        <taxon>Giardiinae</taxon>
        <taxon>Giardia</taxon>
    </lineage>
</organism>
<dbReference type="Pfam" id="PF16209">
    <property type="entry name" value="PhoLip_ATPase_N"/>
    <property type="match status" value="1"/>
</dbReference>
<feature type="transmembrane region" description="Helical" evidence="7">
    <location>
        <begin position="82"/>
        <end position="101"/>
    </location>
</feature>
<protein>
    <submittedName>
        <fullName evidence="11">Phospholipid-transporting ATPase IA, putative</fullName>
    </submittedName>
</protein>
<feature type="transmembrane region" description="Helical" evidence="7">
    <location>
        <begin position="1103"/>
        <end position="1122"/>
    </location>
</feature>
<dbReference type="Pfam" id="PF16212">
    <property type="entry name" value="PhoLip_ATPase_C"/>
    <property type="match status" value="1"/>
</dbReference>
<evidence type="ECO:0000259" key="8">
    <source>
        <dbReference type="Pfam" id="PF00122"/>
    </source>
</evidence>